<dbReference type="EMBL" id="NDXW01000001">
    <property type="protein sequence ID" value="RDH44043.1"/>
    <property type="molecule type" value="Genomic_DNA"/>
</dbReference>
<dbReference type="GO" id="GO:0006813">
    <property type="term" value="P:potassium ion transport"/>
    <property type="evidence" value="ECO:0007669"/>
    <property type="project" value="UniProtKB-KW"/>
</dbReference>
<feature type="transmembrane region" description="Helical" evidence="10">
    <location>
        <begin position="55"/>
        <end position="74"/>
    </location>
</feature>
<dbReference type="InterPro" id="IPR006037">
    <property type="entry name" value="RCK_C"/>
</dbReference>
<evidence type="ECO:0000256" key="8">
    <source>
        <dbReference type="ARBA" id="ARBA00023065"/>
    </source>
</evidence>
<dbReference type="Proteomes" id="UP000257039">
    <property type="component" value="Unassembled WGS sequence"/>
</dbReference>
<dbReference type="SUPFAM" id="SSF51735">
    <property type="entry name" value="NAD(P)-binding Rossmann-fold domains"/>
    <property type="match status" value="1"/>
</dbReference>
<feature type="transmembrane region" description="Helical" evidence="10">
    <location>
        <begin position="31"/>
        <end position="49"/>
    </location>
</feature>
<dbReference type="Pfam" id="PF02254">
    <property type="entry name" value="TrkA_N"/>
    <property type="match status" value="1"/>
</dbReference>
<keyword evidence="6" id="KW-0630">Potassium</keyword>
<dbReference type="PANTHER" id="PTHR46157">
    <property type="entry name" value="K(+) EFFLUX ANTIPORTER 3, CHLOROPLASTIC"/>
    <property type="match status" value="1"/>
</dbReference>
<dbReference type="InterPro" id="IPR038770">
    <property type="entry name" value="Na+/solute_symporter_sf"/>
</dbReference>
<evidence type="ECO:0000256" key="9">
    <source>
        <dbReference type="ARBA" id="ARBA00023136"/>
    </source>
</evidence>
<dbReference type="PANTHER" id="PTHR46157:SF4">
    <property type="entry name" value="K(+) EFFLUX ANTIPORTER 3, CHLOROPLASTIC"/>
    <property type="match status" value="1"/>
</dbReference>
<dbReference type="AlphaFoldDB" id="A0A4P9VL85"/>
<evidence type="ECO:0000259" key="12">
    <source>
        <dbReference type="PROSITE" id="PS51202"/>
    </source>
</evidence>
<keyword evidence="14" id="KW-1185">Reference proteome</keyword>
<dbReference type="InterPro" id="IPR036721">
    <property type="entry name" value="RCK_C_sf"/>
</dbReference>
<keyword evidence="9 10" id="KW-0472">Membrane</keyword>
<dbReference type="PROSITE" id="PS51201">
    <property type="entry name" value="RCK_N"/>
    <property type="match status" value="1"/>
</dbReference>
<keyword evidence="8" id="KW-0406">Ion transport</keyword>
<feature type="transmembrane region" description="Helical" evidence="10">
    <location>
        <begin position="151"/>
        <end position="171"/>
    </location>
</feature>
<evidence type="ECO:0000256" key="1">
    <source>
        <dbReference type="ARBA" id="ARBA00004127"/>
    </source>
</evidence>
<comment type="caution">
    <text evidence="13">The sequence shown here is derived from an EMBL/GenBank/DDBJ whole genome shotgun (WGS) entry which is preliminary data.</text>
</comment>
<sequence>MDFSLLNQLLVIFICSVIAIAVFHRLRLPATLSYLIVGVLLGPAATETIAESENIALLAEMGVVFLLFSIGLEFSFAHMWALRRIVFGLGGYQVLLCGIGIAIVAFLLGLPLPIALILGAGLALSSTAIVSKELTSRNELKLPVGQQTMGVLIFQDIAAVFFLILVPVLAGNGEQNLWLALGSVLVKSSLLLGIMLLIGRWILPHLFHEIAKVRSEELFVLTALVIALLAAWVTHSMHLSMALGGFLAGMMLGESHYRHQVEHDIRPFRDVLLGLFFVSVGMMLDLSLFLQYWLIILVLTVLLLAFKGIVITWLAQKHSDTPSTALKTGLYLAQGGEFCLALIALVNQHTLLTNTQSAVVLSVTILSMSATPFIIRYSHWFINKLTSQKLPTLISEPSVIAAAIESVTNHTLICGYGRVGQSIGRFLDKQNLPYVAMDDDPVRVKEACQAERKVFFGDCRRPDLLEAAGLDRANLVVICVDVDENAEKITQAIRLKNQQIPIIVRTRDDSSLDALRNTGATEVIPEIFESSLMMVKHVLVMLGTPIEQIREQIDAVRQERYQMLHGLYQGEHTSITDKKGLPRTFLHGIQLAADASSIGKTLELIDLEARFGIEIHHLKRHDIELDDWRNQPLLANDIVVISGNHEQLEQAENLLLTGYS</sequence>
<evidence type="ECO:0000256" key="10">
    <source>
        <dbReference type="SAM" id="Phobius"/>
    </source>
</evidence>
<feature type="transmembrane region" description="Helical" evidence="10">
    <location>
        <begin position="86"/>
        <end position="108"/>
    </location>
</feature>
<dbReference type="GO" id="GO:0008324">
    <property type="term" value="F:monoatomic cation transmembrane transporter activity"/>
    <property type="evidence" value="ECO:0007669"/>
    <property type="project" value="InterPro"/>
</dbReference>
<keyword evidence="5 10" id="KW-0812">Transmembrane</keyword>
<organism evidence="13 14">
    <name type="scientific">Zooshikella ganghwensis</name>
    <dbReference type="NCBI Taxonomy" id="202772"/>
    <lineage>
        <taxon>Bacteria</taxon>
        <taxon>Pseudomonadati</taxon>
        <taxon>Pseudomonadota</taxon>
        <taxon>Gammaproteobacteria</taxon>
        <taxon>Oceanospirillales</taxon>
        <taxon>Zooshikellaceae</taxon>
        <taxon>Zooshikella</taxon>
    </lineage>
</organism>
<evidence type="ECO:0000259" key="11">
    <source>
        <dbReference type="PROSITE" id="PS51201"/>
    </source>
</evidence>
<dbReference type="RefSeq" id="WP_094787260.1">
    <property type="nucleotide sequence ID" value="NZ_NDXW01000001.1"/>
</dbReference>
<comment type="subcellular location">
    <subcellularLocation>
        <location evidence="1">Endomembrane system</location>
        <topology evidence="1">Multi-pass membrane protein</topology>
    </subcellularLocation>
</comment>
<evidence type="ECO:0000256" key="2">
    <source>
        <dbReference type="ARBA" id="ARBA00022448"/>
    </source>
</evidence>
<dbReference type="FunFam" id="3.40.50.720:FF:000036">
    <property type="entry name" value="Glutathione-regulated potassium-efflux system protein KefB"/>
    <property type="match status" value="1"/>
</dbReference>
<feature type="transmembrane region" description="Helical" evidence="10">
    <location>
        <begin position="271"/>
        <end position="289"/>
    </location>
</feature>
<dbReference type="InterPro" id="IPR003148">
    <property type="entry name" value="RCK_N"/>
</dbReference>
<feature type="transmembrane region" description="Helical" evidence="10">
    <location>
        <begin position="114"/>
        <end position="130"/>
    </location>
</feature>
<dbReference type="GO" id="GO:0015297">
    <property type="term" value="F:antiporter activity"/>
    <property type="evidence" value="ECO:0007669"/>
    <property type="project" value="UniProtKB-KW"/>
</dbReference>
<protein>
    <submittedName>
        <fullName evidence="13">Sodium:proton antiporter</fullName>
    </submittedName>
</protein>
<dbReference type="InterPro" id="IPR036291">
    <property type="entry name" value="NAD(P)-bd_dom_sf"/>
</dbReference>
<evidence type="ECO:0000256" key="4">
    <source>
        <dbReference type="ARBA" id="ARBA00022538"/>
    </source>
</evidence>
<keyword evidence="2" id="KW-0813">Transport</keyword>
<feature type="transmembrane region" description="Helical" evidence="10">
    <location>
        <begin position="295"/>
        <end position="316"/>
    </location>
</feature>
<dbReference type="Gene3D" id="3.40.50.720">
    <property type="entry name" value="NAD(P)-binding Rossmann-like Domain"/>
    <property type="match status" value="1"/>
</dbReference>
<proteinExistence type="predicted"/>
<feature type="transmembrane region" description="Helical" evidence="10">
    <location>
        <begin position="328"/>
        <end position="346"/>
    </location>
</feature>
<dbReference type="GO" id="GO:0012505">
    <property type="term" value="C:endomembrane system"/>
    <property type="evidence" value="ECO:0007669"/>
    <property type="project" value="UniProtKB-SubCell"/>
</dbReference>
<feature type="transmembrane region" description="Helical" evidence="10">
    <location>
        <begin position="177"/>
        <end position="198"/>
    </location>
</feature>
<feature type="domain" description="RCK C-terminal" evidence="12">
    <location>
        <begin position="572"/>
        <end position="657"/>
    </location>
</feature>
<evidence type="ECO:0000313" key="14">
    <source>
        <dbReference type="Proteomes" id="UP000257039"/>
    </source>
</evidence>
<evidence type="ECO:0000256" key="3">
    <source>
        <dbReference type="ARBA" id="ARBA00022449"/>
    </source>
</evidence>
<dbReference type="InterPro" id="IPR006153">
    <property type="entry name" value="Cation/H_exchanger_TM"/>
</dbReference>
<keyword evidence="3" id="KW-0050">Antiport</keyword>
<dbReference type="GO" id="GO:1902600">
    <property type="term" value="P:proton transmembrane transport"/>
    <property type="evidence" value="ECO:0007669"/>
    <property type="project" value="InterPro"/>
</dbReference>
<keyword evidence="7 10" id="KW-1133">Transmembrane helix</keyword>
<feature type="transmembrane region" description="Helical" evidence="10">
    <location>
        <begin position="6"/>
        <end position="24"/>
    </location>
</feature>
<evidence type="ECO:0000256" key="6">
    <source>
        <dbReference type="ARBA" id="ARBA00022958"/>
    </source>
</evidence>
<accession>A0A4P9VL85</accession>
<feature type="transmembrane region" description="Helical" evidence="10">
    <location>
        <begin position="218"/>
        <end position="235"/>
    </location>
</feature>
<evidence type="ECO:0000256" key="7">
    <source>
        <dbReference type="ARBA" id="ARBA00022989"/>
    </source>
</evidence>
<reference evidence="13 14" key="1">
    <citation type="submission" date="2017-04" db="EMBL/GenBank/DDBJ databases">
        <title>Draft genome sequence of Zooshikella ganghwensis VG4 isolated from Red Sea sediments.</title>
        <authorList>
            <person name="Rehman Z."/>
            <person name="Alam I."/>
            <person name="Kamau A."/>
            <person name="Bajic V."/>
            <person name="Leiknes T."/>
        </authorList>
    </citation>
    <scope>NUCLEOTIDE SEQUENCE [LARGE SCALE GENOMIC DNA]</scope>
    <source>
        <strain evidence="13 14">VG4</strain>
    </source>
</reference>
<dbReference type="Pfam" id="PF02080">
    <property type="entry name" value="TrkA_C"/>
    <property type="match status" value="1"/>
</dbReference>
<feature type="transmembrane region" description="Helical" evidence="10">
    <location>
        <begin position="358"/>
        <end position="375"/>
    </location>
</feature>
<dbReference type="SUPFAM" id="SSF116726">
    <property type="entry name" value="TrkA C-terminal domain-like"/>
    <property type="match status" value="1"/>
</dbReference>
<gene>
    <name evidence="13" type="ORF">B9G39_11615</name>
</gene>
<keyword evidence="4" id="KW-0633">Potassium transport</keyword>
<name>A0A4P9VL85_9GAMM</name>
<evidence type="ECO:0000313" key="13">
    <source>
        <dbReference type="EMBL" id="RDH44043.1"/>
    </source>
</evidence>
<dbReference type="Gene3D" id="3.30.70.1450">
    <property type="entry name" value="Regulator of K+ conductance, C-terminal domain"/>
    <property type="match status" value="1"/>
</dbReference>
<dbReference type="GO" id="GO:0005886">
    <property type="term" value="C:plasma membrane"/>
    <property type="evidence" value="ECO:0007669"/>
    <property type="project" value="TreeGrafter"/>
</dbReference>
<dbReference type="Pfam" id="PF00999">
    <property type="entry name" value="Na_H_Exchanger"/>
    <property type="match status" value="1"/>
</dbReference>
<feature type="domain" description="RCK N-terminal" evidence="11">
    <location>
        <begin position="408"/>
        <end position="525"/>
    </location>
</feature>
<evidence type="ECO:0000256" key="5">
    <source>
        <dbReference type="ARBA" id="ARBA00022692"/>
    </source>
</evidence>
<dbReference type="PROSITE" id="PS51202">
    <property type="entry name" value="RCK_C"/>
    <property type="match status" value="1"/>
</dbReference>
<dbReference type="Gene3D" id="1.20.1530.20">
    <property type="match status" value="1"/>
</dbReference>